<name>A0A368L4Q6_9BURK</name>
<evidence type="ECO:0000259" key="10">
    <source>
        <dbReference type="Pfam" id="PF25917"/>
    </source>
</evidence>
<evidence type="ECO:0000259" key="11">
    <source>
        <dbReference type="Pfam" id="PF25944"/>
    </source>
</evidence>
<evidence type="ECO:0000256" key="3">
    <source>
        <dbReference type="ARBA" id="ARBA00022448"/>
    </source>
</evidence>
<accession>A0A368L4Q6</accession>
<evidence type="ECO:0000259" key="9">
    <source>
        <dbReference type="Pfam" id="PF25876"/>
    </source>
</evidence>
<evidence type="ECO:0000256" key="1">
    <source>
        <dbReference type="ARBA" id="ARBA00004236"/>
    </source>
</evidence>
<dbReference type="RefSeq" id="WP_114402643.1">
    <property type="nucleotide sequence ID" value="NZ_QPGB01000002.1"/>
</dbReference>
<dbReference type="EMBL" id="QPGB01000002">
    <property type="protein sequence ID" value="RCS58559.1"/>
    <property type="molecule type" value="Genomic_DNA"/>
</dbReference>
<dbReference type="GO" id="GO:0015562">
    <property type="term" value="F:efflux transmembrane transporter activity"/>
    <property type="evidence" value="ECO:0007669"/>
    <property type="project" value="TreeGrafter"/>
</dbReference>
<feature type="domain" description="Multidrug resistance protein MdtA-like alpha-helical hairpin" evidence="9">
    <location>
        <begin position="126"/>
        <end position="194"/>
    </location>
</feature>
<dbReference type="InterPro" id="IPR006143">
    <property type="entry name" value="RND_pump_MFP"/>
</dbReference>
<evidence type="ECO:0000256" key="4">
    <source>
        <dbReference type="ARBA" id="ARBA00022475"/>
    </source>
</evidence>
<proteinExistence type="inferred from homology"/>
<comment type="caution">
    <text evidence="13">The sequence shown here is derived from an EMBL/GenBank/DDBJ whole genome shotgun (WGS) entry which is preliminary data.</text>
</comment>
<dbReference type="SUPFAM" id="SSF111369">
    <property type="entry name" value="HlyD-like secretion proteins"/>
    <property type="match status" value="1"/>
</dbReference>
<dbReference type="NCBIfam" id="TIGR01730">
    <property type="entry name" value="RND_mfp"/>
    <property type="match status" value="1"/>
</dbReference>
<dbReference type="Proteomes" id="UP000252357">
    <property type="component" value="Unassembled WGS sequence"/>
</dbReference>
<comment type="similarity">
    <text evidence="2">Belongs to the membrane fusion protein (MFP) (TC 8.A.1) family.</text>
</comment>
<dbReference type="Pfam" id="PF25944">
    <property type="entry name" value="Beta-barrel_RND"/>
    <property type="match status" value="1"/>
</dbReference>
<dbReference type="Gene3D" id="2.40.420.20">
    <property type="match status" value="1"/>
</dbReference>
<evidence type="ECO:0000256" key="2">
    <source>
        <dbReference type="ARBA" id="ARBA00009477"/>
    </source>
</evidence>
<feature type="region of interest" description="Disordered" evidence="7">
    <location>
        <begin position="383"/>
        <end position="407"/>
    </location>
</feature>
<evidence type="ECO:0000313" key="13">
    <source>
        <dbReference type="EMBL" id="RCS58559.1"/>
    </source>
</evidence>
<dbReference type="Pfam" id="PF25917">
    <property type="entry name" value="BSH_RND"/>
    <property type="match status" value="1"/>
</dbReference>
<dbReference type="AlphaFoldDB" id="A0A368L4Q6"/>
<evidence type="ECO:0000256" key="5">
    <source>
        <dbReference type="ARBA" id="ARBA00022519"/>
    </source>
</evidence>
<dbReference type="Gene3D" id="2.40.50.100">
    <property type="match status" value="1"/>
</dbReference>
<feature type="transmembrane region" description="Helical" evidence="8">
    <location>
        <begin position="23"/>
        <end position="43"/>
    </location>
</feature>
<feature type="domain" description="Multidrug resistance protein MdtA-like beta-barrel" evidence="11">
    <location>
        <begin position="231"/>
        <end position="310"/>
    </location>
</feature>
<dbReference type="InterPro" id="IPR058625">
    <property type="entry name" value="MdtA-like_BSH"/>
</dbReference>
<dbReference type="InterPro" id="IPR058626">
    <property type="entry name" value="MdtA-like_b-barrel"/>
</dbReference>
<comment type="subcellular location">
    <subcellularLocation>
        <location evidence="1">Cell membrane</location>
    </subcellularLocation>
</comment>
<dbReference type="GO" id="GO:1990281">
    <property type="term" value="C:efflux pump complex"/>
    <property type="evidence" value="ECO:0007669"/>
    <property type="project" value="TreeGrafter"/>
</dbReference>
<sequence length="407" mass="43725">MPPLETRSDTAVSGPTSTGSKKAAWFFLLIVIALVAVAVYGYSQKQQAEPKKKNAAPVPVVVAQVSQQLMPVMLDVVGRTEPYETVTVKSRVDGQLAQLFFNEGQVVKPGDILARLDSNDFDARVKQAEATLARDQVLLAKAKADLERYTALVKQGFVSEEKLNEYRTNESAVAATIKADQAALELARLQASYTVIRAPIQGVIGSKLAYPGATIKINDTALAVINRVQPLFATFTLPEQHVGRVRELLGRGRLTVEARLPGGTKQTGQVKFMDNTVDSTSGTILLKAVLPNADQSLAAGQFIQLSLQLDEVPDALVVPNEAIQQGPEGNFVYVLDAERKASIRKIEVLTSRQGMTAVKKGLSVGETVVTTGQLRLFPGAQAVLKAPKKEPGPGATPTTPTPPEPRR</sequence>
<protein>
    <submittedName>
        <fullName evidence="13">Efflux RND transporter periplasmic adaptor subunit</fullName>
    </submittedName>
</protein>
<organism evidence="13 14">
    <name type="scientific">Parvibium lacunae</name>
    <dbReference type="NCBI Taxonomy" id="1888893"/>
    <lineage>
        <taxon>Bacteria</taxon>
        <taxon>Pseudomonadati</taxon>
        <taxon>Pseudomonadota</taxon>
        <taxon>Betaproteobacteria</taxon>
        <taxon>Burkholderiales</taxon>
        <taxon>Alcaligenaceae</taxon>
        <taxon>Parvibium</taxon>
    </lineage>
</organism>
<feature type="domain" description="Multidrug resistance protein MdtA-like barrel-sandwich hybrid" evidence="10">
    <location>
        <begin position="84"/>
        <end position="225"/>
    </location>
</feature>
<keyword evidence="5" id="KW-0997">Cell inner membrane</keyword>
<evidence type="ECO:0000259" key="12">
    <source>
        <dbReference type="Pfam" id="PF25967"/>
    </source>
</evidence>
<evidence type="ECO:0000256" key="7">
    <source>
        <dbReference type="SAM" id="MobiDB-lite"/>
    </source>
</evidence>
<dbReference type="Pfam" id="PF25876">
    <property type="entry name" value="HH_MFP_RND"/>
    <property type="match status" value="1"/>
</dbReference>
<keyword evidence="3" id="KW-0813">Transport</keyword>
<dbReference type="Pfam" id="PF25967">
    <property type="entry name" value="RND-MFP_C"/>
    <property type="match status" value="1"/>
</dbReference>
<keyword evidence="8" id="KW-1133">Transmembrane helix</keyword>
<keyword evidence="6 8" id="KW-0472">Membrane</keyword>
<dbReference type="Gene3D" id="1.10.287.470">
    <property type="entry name" value="Helix hairpin bin"/>
    <property type="match status" value="1"/>
</dbReference>
<keyword evidence="14" id="KW-1185">Reference proteome</keyword>
<dbReference type="PANTHER" id="PTHR30469">
    <property type="entry name" value="MULTIDRUG RESISTANCE PROTEIN MDTA"/>
    <property type="match status" value="1"/>
</dbReference>
<evidence type="ECO:0000256" key="8">
    <source>
        <dbReference type="SAM" id="Phobius"/>
    </source>
</evidence>
<dbReference type="Gene3D" id="2.40.30.170">
    <property type="match status" value="1"/>
</dbReference>
<gene>
    <name evidence="13" type="ORF">DU000_07065</name>
</gene>
<reference evidence="13 14" key="1">
    <citation type="journal article" date="2018" name="Int. J. Syst. Evol. Microbiol.">
        <title>Parvibium lacunae gen. nov., sp. nov., a new member of the family Alcaligenaceae isolated from a freshwater pond.</title>
        <authorList>
            <person name="Chen W.M."/>
            <person name="Xie P.B."/>
            <person name="Hsu M.Y."/>
            <person name="Sheu S.Y."/>
        </authorList>
    </citation>
    <scope>NUCLEOTIDE SEQUENCE [LARGE SCALE GENOMIC DNA]</scope>
    <source>
        <strain evidence="13 14">KMB9</strain>
    </source>
</reference>
<dbReference type="OrthoDB" id="9783047at2"/>
<dbReference type="PANTHER" id="PTHR30469:SF36">
    <property type="entry name" value="BLL3903 PROTEIN"/>
    <property type="match status" value="1"/>
</dbReference>
<evidence type="ECO:0000313" key="14">
    <source>
        <dbReference type="Proteomes" id="UP000252357"/>
    </source>
</evidence>
<dbReference type="InterPro" id="IPR058624">
    <property type="entry name" value="MdtA-like_HH"/>
</dbReference>
<keyword evidence="4" id="KW-1003">Cell membrane</keyword>
<keyword evidence="8" id="KW-0812">Transmembrane</keyword>
<feature type="domain" description="Multidrug resistance protein MdtA-like C-terminal permuted SH3" evidence="12">
    <location>
        <begin position="314"/>
        <end position="372"/>
    </location>
</feature>
<evidence type="ECO:0000256" key="6">
    <source>
        <dbReference type="ARBA" id="ARBA00023136"/>
    </source>
</evidence>
<dbReference type="InterPro" id="IPR058627">
    <property type="entry name" value="MdtA-like_C"/>
</dbReference>